<evidence type="ECO:0000256" key="5">
    <source>
        <dbReference type="ARBA" id="ARBA00022555"/>
    </source>
</evidence>
<evidence type="ECO:0000256" key="8">
    <source>
        <dbReference type="ARBA" id="ARBA00022741"/>
    </source>
</evidence>
<dbReference type="HAMAP" id="MF_00283">
    <property type="entry name" value="Phe_tRNA_synth_beta1"/>
    <property type="match status" value="1"/>
</dbReference>
<dbReference type="Gene3D" id="3.30.56.10">
    <property type="match status" value="2"/>
</dbReference>
<dbReference type="InterPro" id="IPR041616">
    <property type="entry name" value="PheRS_beta_core"/>
</dbReference>
<evidence type="ECO:0000256" key="10">
    <source>
        <dbReference type="ARBA" id="ARBA00022842"/>
    </source>
</evidence>
<evidence type="ECO:0000256" key="6">
    <source>
        <dbReference type="ARBA" id="ARBA00022598"/>
    </source>
</evidence>
<dbReference type="PANTHER" id="PTHR10947">
    <property type="entry name" value="PHENYLALANYL-TRNA SYNTHETASE BETA CHAIN AND LEUCINE-RICH REPEAT-CONTAINING PROTEIN 47"/>
    <property type="match status" value="1"/>
</dbReference>
<dbReference type="SUPFAM" id="SSF46955">
    <property type="entry name" value="Putative DNA-binding domain"/>
    <property type="match status" value="1"/>
</dbReference>
<dbReference type="Proteomes" id="UP001315967">
    <property type="component" value="Chromosome"/>
</dbReference>
<feature type="binding site" evidence="15">
    <location>
        <position position="473"/>
    </location>
    <ligand>
        <name>Mg(2+)</name>
        <dbReference type="ChEBI" id="CHEBI:18420"/>
        <note>shared with alpha subunit</note>
    </ligand>
</feature>
<evidence type="ECO:0000256" key="2">
    <source>
        <dbReference type="ARBA" id="ARBA00008653"/>
    </source>
</evidence>
<evidence type="ECO:0000259" key="19">
    <source>
        <dbReference type="PROSITE" id="PS51483"/>
    </source>
</evidence>
<keyword evidence="10 15" id="KW-0460">Magnesium</keyword>
<keyword evidence="13 15" id="KW-0030">Aminoacyl-tRNA synthetase</keyword>
<dbReference type="PROSITE" id="PS50886">
    <property type="entry name" value="TRBD"/>
    <property type="match status" value="1"/>
</dbReference>
<dbReference type="InterPro" id="IPR004532">
    <property type="entry name" value="Phe-tRNA-ligase_IIc_bsu_bact"/>
</dbReference>
<protein>
    <recommendedName>
        <fullName evidence="15">Phenylalanine--tRNA ligase beta subunit</fullName>
        <ecNumber evidence="15">6.1.1.20</ecNumber>
    </recommendedName>
    <alternativeName>
        <fullName evidence="15">Phenylalanyl-tRNA synthetase beta subunit</fullName>
        <shortName evidence="15">PheRS</shortName>
    </alternativeName>
</protein>
<feature type="binding site" evidence="15">
    <location>
        <position position="474"/>
    </location>
    <ligand>
        <name>Mg(2+)</name>
        <dbReference type="ChEBI" id="CHEBI:18420"/>
        <note>shared with alpha subunit</note>
    </ligand>
</feature>
<proteinExistence type="inferred from homology"/>
<evidence type="ECO:0000256" key="9">
    <source>
        <dbReference type="ARBA" id="ARBA00022840"/>
    </source>
</evidence>
<dbReference type="NCBIfam" id="TIGR00472">
    <property type="entry name" value="pheT_bact"/>
    <property type="match status" value="1"/>
</dbReference>
<dbReference type="SUPFAM" id="SSF54991">
    <property type="entry name" value="Anticodon-binding domain of PheRS"/>
    <property type="match status" value="1"/>
</dbReference>
<feature type="binding site" evidence="15">
    <location>
        <position position="470"/>
    </location>
    <ligand>
        <name>Mg(2+)</name>
        <dbReference type="ChEBI" id="CHEBI:18420"/>
        <note>shared with alpha subunit</note>
    </ligand>
</feature>
<keyword evidence="7 15" id="KW-0479">Metal-binding</keyword>
<dbReference type="Pfam" id="PF01588">
    <property type="entry name" value="tRNA_bind"/>
    <property type="match status" value="1"/>
</dbReference>
<dbReference type="CDD" id="cd00769">
    <property type="entry name" value="PheRS_beta_core"/>
    <property type="match status" value="1"/>
</dbReference>
<dbReference type="Gene3D" id="3.50.40.10">
    <property type="entry name" value="Phenylalanyl-trna Synthetase, Chain B, domain 3"/>
    <property type="match status" value="1"/>
</dbReference>
<gene>
    <name evidence="15 20" type="primary">pheT</name>
    <name evidence="20" type="ORF">NRE15_01715</name>
</gene>
<evidence type="ECO:0000256" key="14">
    <source>
        <dbReference type="ARBA" id="ARBA00049255"/>
    </source>
</evidence>
<name>A0ABY5P6N3_9LACT</name>
<sequence>MQLSMEWLNDFLDLSNWSGQQLADAMSLTGIEVEGVENFADNLSHLVVGQVVELAPMPESDHLKITQVDVGGDNLLQIVCGAPNVYQGAKVITAIDGAQLPGGIQITKTQLRGVESNGMLCSLQEIGFSDRVVAKKYADGIFILPEDTPIGVDVIEYLKLDDPILELSITPNRADALSMRGSAYEVGAIVEQHPQFELFETERLISHSPRLDDVTIEIESPDLSESYQLRLIENVTIKESPLWLQVRLMKAGIRPINNVVDATNYFLLLYGQPMHAFDYDQLKSKHIKVKKAVDGSRFTTLDGVERLLTANDVLIKADDEPIALAGVMGGLDSEVTDTTQHVLLETAVFNPLNVRQTSKQFNLRSESSLRFEKGINLATITESGEQAAVFIANLTAGQAVESYKEASTLEVTDKEIEVPFAAIKNKLGIEMNQDELVSIFDRLDFKVVIDNDSFTVTIPPRRWDINIEADVLEEIARIYGYDKIPVTLPIVPNTPGKLSTRKKRIRQIRHIFEGFGLNEVISYVLTSEAEAQLIHSNTYPFVKLAFPMSEERSILRQSLFASFLEIAQYNRARKNSPLAFYEVGKVFYNQGRNIQPIEAERLAIMLSGSQQSRNWFGEATSVDFYTIKGMLDTYFATIRLDKAISYQANEAMTAMHPGRTADIILDGAVIGFVGQIHPTVAKNHDLEDSTFFAELDLDAIFNYQTEPIIQSPIPKYPAISRDIALLVNDNQTHASLETLIYEQASSLLKSIELFDLYQGESIQSGKVSLAYHLTFQDPNRTLTDDDVNQEMTKITQALLTIDGLEIR</sequence>
<dbReference type="InterPro" id="IPR020825">
    <property type="entry name" value="Phe-tRNA_synthase-like_B3/B4"/>
</dbReference>
<dbReference type="GO" id="GO:0004826">
    <property type="term" value="F:phenylalanine-tRNA ligase activity"/>
    <property type="evidence" value="ECO:0007669"/>
    <property type="project" value="UniProtKB-EC"/>
</dbReference>
<dbReference type="PANTHER" id="PTHR10947:SF0">
    <property type="entry name" value="PHENYLALANINE--TRNA LIGASE BETA SUBUNIT"/>
    <property type="match status" value="1"/>
</dbReference>
<dbReference type="PROSITE" id="PS51483">
    <property type="entry name" value="B5"/>
    <property type="match status" value="1"/>
</dbReference>
<evidence type="ECO:0000259" key="17">
    <source>
        <dbReference type="PROSITE" id="PS50886"/>
    </source>
</evidence>
<feature type="domain" description="B5" evidence="19">
    <location>
        <begin position="411"/>
        <end position="486"/>
    </location>
</feature>
<evidence type="ECO:0000256" key="13">
    <source>
        <dbReference type="ARBA" id="ARBA00023146"/>
    </source>
</evidence>
<dbReference type="InterPro" id="IPR005147">
    <property type="entry name" value="tRNA_synthase_B5-dom"/>
</dbReference>
<evidence type="ECO:0000256" key="1">
    <source>
        <dbReference type="ARBA" id="ARBA00004496"/>
    </source>
</evidence>
<keyword evidence="21" id="KW-1185">Reference proteome</keyword>
<dbReference type="Gene3D" id="3.30.930.10">
    <property type="entry name" value="Bira Bifunctional Protein, Domain 2"/>
    <property type="match status" value="1"/>
</dbReference>
<comment type="similarity">
    <text evidence="2 15">Belongs to the phenylalanyl-tRNA synthetase beta subunit family. Type 1 subfamily.</text>
</comment>
<organism evidence="20 21">
    <name type="scientific">Fundicoccus culcitae</name>
    <dbReference type="NCBI Taxonomy" id="2969821"/>
    <lineage>
        <taxon>Bacteria</taxon>
        <taxon>Bacillati</taxon>
        <taxon>Bacillota</taxon>
        <taxon>Bacilli</taxon>
        <taxon>Lactobacillales</taxon>
        <taxon>Aerococcaceae</taxon>
        <taxon>Fundicoccus</taxon>
    </lineage>
</organism>
<dbReference type="SMART" id="SM00873">
    <property type="entry name" value="B3_4"/>
    <property type="match status" value="1"/>
</dbReference>
<dbReference type="EMBL" id="CP102453">
    <property type="protein sequence ID" value="UUX34392.1"/>
    <property type="molecule type" value="Genomic_DNA"/>
</dbReference>
<comment type="subcellular location">
    <subcellularLocation>
        <location evidence="1 15">Cytoplasm</location>
    </subcellularLocation>
</comment>
<dbReference type="InterPro" id="IPR002547">
    <property type="entry name" value="tRNA-bd_dom"/>
</dbReference>
<feature type="domain" description="TRNA-binding" evidence="17">
    <location>
        <begin position="40"/>
        <end position="155"/>
    </location>
</feature>
<dbReference type="InterPro" id="IPR036690">
    <property type="entry name" value="Fdx_antiC-bd_sf"/>
</dbReference>
<dbReference type="SUPFAM" id="SSF55681">
    <property type="entry name" value="Class II aaRS and biotin synthetases"/>
    <property type="match status" value="1"/>
</dbReference>
<dbReference type="NCBIfam" id="NF045760">
    <property type="entry name" value="YtpR"/>
    <property type="match status" value="1"/>
</dbReference>
<comment type="subunit">
    <text evidence="3 15">Tetramer of two alpha and two beta subunits.</text>
</comment>
<feature type="binding site" evidence="15">
    <location>
        <position position="464"/>
    </location>
    <ligand>
        <name>Mg(2+)</name>
        <dbReference type="ChEBI" id="CHEBI:18420"/>
        <note>shared with alpha subunit</note>
    </ligand>
</feature>
<evidence type="ECO:0000256" key="16">
    <source>
        <dbReference type="PROSITE-ProRule" id="PRU00209"/>
    </source>
</evidence>
<keyword evidence="12 15" id="KW-0648">Protein biosynthesis</keyword>
<dbReference type="InterPro" id="IPR045864">
    <property type="entry name" value="aa-tRNA-synth_II/BPL/LPL"/>
</dbReference>
<dbReference type="CDD" id="cd02796">
    <property type="entry name" value="tRNA_bind_bactPheRS"/>
    <property type="match status" value="1"/>
</dbReference>
<keyword evidence="5 16" id="KW-0820">tRNA-binding</keyword>
<dbReference type="Pfam" id="PF17759">
    <property type="entry name" value="tRNA_synthFbeta"/>
    <property type="match status" value="1"/>
</dbReference>
<dbReference type="PROSITE" id="PS51447">
    <property type="entry name" value="FDX_ACB"/>
    <property type="match status" value="1"/>
</dbReference>
<evidence type="ECO:0000256" key="3">
    <source>
        <dbReference type="ARBA" id="ARBA00011209"/>
    </source>
</evidence>
<dbReference type="Pfam" id="PF03147">
    <property type="entry name" value="FDX-ACB"/>
    <property type="match status" value="1"/>
</dbReference>
<evidence type="ECO:0000256" key="15">
    <source>
        <dbReference type="HAMAP-Rule" id="MF_00283"/>
    </source>
</evidence>
<dbReference type="InterPro" id="IPR009061">
    <property type="entry name" value="DNA-bd_dom_put_sf"/>
</dbReference>
<evidence type="ECO:0000259" key="18">
    <source>
        <dbReference type="PROSITE" id="PS51447"/>
    </source>
</evidence>
<dbReference type="RefSeq" id="WP_313793894.1">
    <property type="nucleotide sequence ID" value="NZ_CP102453.1"/>
</dbReference>
<dbReference type="SMART" id="SM00874">
    <property type="entry name" value="B5"/>
    <property type="match status" value="1"/>
</dbReference>
<comment type="cofactor">
    <cofactor evidence="15">
        <name>Mg(2+)</name>
        <dbReference type="ChEBI" id="CHEBI:18420"/>
    </cofactor>
    <text evidence="15">Binds 2 magnesium ions per tetramer.</text>
</comment>
<accession>A0ABY5P6N3</accession>
<evidence type="ECO:0000256" key="12">
    <source>
        <dbReference type="ARBA" id="ARBA00022917"/>
    </source>
</evidence>
<keyword evidence="11 16" id="KW-0694">RNA-binding</keyword>
<dbReference type="InterPro" id="IPR005146">
    <property type="entry name" value="B3/B4_tRNA-bd"/>
</dbReference>
<keyword evidence="9 15" id="KW-0067">ATP-binding</keyword>
<evidence type="ECO:0000256" key="7">
    <source>
        <dbReference type="ARBA" id="ARBA00022723"/>
    </source>
</evidence>
<keyword evidence="6 15" id="KW-0436">Ligase</keyword>
<dbReference type="Gene3D" id="2.40.50.140">
    <property type="entry name" value="Nucleic acid-binding proteins"/>
    <property type="match status" value="1"/>
</dbReference>
<dbReference type="SUPFAM" id="SSF50249">
    <property type="entry name" value="Nucleic acid-binding proteins"/>
    <property type="match status" value="1"/>
</dbReference>
<dbReference type="InterPro" id="IPR012340">
    <property type="entry name" value="NA-bd_OB-fold"/>
</dbReference>
<dbReference type="InterPro" id="IPR005121">
    <property type="entry name" value="Fdx_antiC-bd"/>
</dbReference>
<dbReference type="Pfam" id="PF03484">
    <property type="entry name" value="B5"/>
    <property type="match status" value="1"/>
</dbReference>
<dbReference type="InterPro" id="IPR033714">
    <property type="entry name" value="tRNA_bind_bactPheRS"/>
</dbReference>
<evidence type="ECO:0000313" key="20">
    <source>
        <dbReference type="EMBL" id="UUX34392.1"/>
    </source>
</evidence>
<keyword evidence="8 15" id="KW-0547">Nucleotide-binding</keyword>
<reference evidence="20 21" key="1">
    <citation type="submission" date="2022-08" db="EMBL/GenBank/DDBJ databases">
        <title>Aerococcaceae sp. nov isolated from spoiled eye mask.</title>
        <authorList>
            <person name="Zhou G."/>
            <person name="Xie X.-B."/>
            <person name="Shi Q.-S."/>
            <person name="Wang Y.-S."/>
            <person name="Wen X."/>
            <person name="Peng H."/>
            <person name="Yang X.-J."/>
            <person name="Tao H.-B."/>
            <person name="Huang X.-M."/>
        </authorList>
    </citation>
    <scope>NUCLEOTIDE SEQUENCE [LARGE SCALE GENOMIC DNA]</scope>
    <source>
        <strain evidence="21">DM20194951</strain>
    </source>
</reference>
<feature type="domain" description="FDX-ACB" evidence="18">
    <location>
        <begin position="714"/>
        <end position="807"/>
    </location>
</feature>
<comment type="catalytic activity">
    <reaction evidence="14 15">
        <text>tRNA(Phe) + L-phenylalanine + ATP = L-phenylalanyl-tRNA(Phe) + AMP + diphosphate + H(+)</text>
        <dbReference type="Rhea" id="RHEA:19413"/>
        <dbReference type="Rhea" id="RHEA-COMP:9668"/>
        <dbReference type="Rhea" id="RHEA-COMP:9699"/>
        <dbReference type="ChEBI" id="CHEBI:15378"/>
        <dbReference type="ChEBI" id="CHEBI:30616"/>
        <dbReference type="ChEBI" id="CHEBI:33019"/>
        <dbReference type="ChEBI" id="CHEBI:58095"/>
        <dbReference type="ChEBI" id="CHEBI:78442"/>
        <dbReference type="ChEBI" id="CHEBI:78531"/>
        <dbReference type="ChEBI" id="CHEBI:456215"/>
        <dbReference type="EC" id="6.1.1.20"/>
    </reaction>
</comment>
<evidence type="ECO:0000256" key="4">
    <source>
        <dbReference type="ARBA" id="ARBA00022490"/>
    </source>
</evidence>
<dbReference type="Pfam" id="PF03483">
    <property type="entry name" value="B3_4"/>
    <property type="match status" value="1"/>
</dbReference>
<dbReference type="InterPro" id="IPR045060">
    <property type="entry name" value="Phe-tRNA-ligase_IIc_bsu"/>
</dbReference>
<evidence type="ECO:0000256" key="11">
    <source>
        <dbReference type="ARBA" id="ARBA00022884"/>
    </source>
</evidence>
<dbReference type="EC" id="6.1.1.20" evidence="15"/>
<dbReference type="Gene3D" id="3.30.70.380">
    <property type="entry name" value="Ferrodoxin-fold anticodon-binding domain"/>
    <property type="match status" value="1"/>
</dbReference>
<keyword evidence="4 15" id="KW-0963">Cytoplasm</keyword>
<dbReference type="SMART" id="SM00896">
    <property type="entry name" value="FDX-ACB"/>
    <property type="match status" value="1"/>
</dbReference>
<evidence type="ECO:0000313" key="21">
    <source>
        <dbReference type="Proteomes" id="UP001315967"/>
    </source>
</evidence>
<dbReference type="SUPFAM" id="SSF56037">
    <property type="entry name" value="PheT/TilS domain"/>
    <property type="match status" value="1"/>
</dbReference>